<keyword evidence="2" id="KW-1133">Transmembrane helix</keyword>
<dbReference type="AlphaFoldDB" id="A0AAD7XDX5"/>
<keyword evidence="2" id="KW-0812">Transmembrane</keyword>
<organism evidence="3 4">
    <name type="scientific">Trametes cubensis</name>
    <dbReference type="NCBI Taxonomy" id="1111947"/>
    <lineage>
        <taxon>Eukaryota</taxon>
        <taxon>Fungi</taxon>
        <taxon>Dikarya</taxon>
        <taxon>Basidiomycota</taxon>
        <taxon>Agaricomycotina</taxon>
        <taxon>Agaricomycetes</taxon>
        <taxon>Polyporales</taxon>
        <taxon>Polyporaceae</taxon>
        <taxon>Trametes</taxon>
    </lineage>
</organism>
<feature type="compositionally biased region" description="Acidic residues" evidence="1">
    <location>
        <begin position="257"/>
        <end position="273"/>
    </location>
</feature>
<reference evidence="3" key="1">
    <citation type="submission" date="2022-11" db="EMBL/GenBank/DDBJ databases">
        <title>Genome Sequence of Cubamyces cubensis.</title>
        <authorList>
            <person name="Buettner E."/>
        </authorList>
    </citation>
    <scope>NUCLEOTIDE SEQUENCE</scope>
    <source>
        <strain evidence="3">MPL-01</strain>
    </source>
</reference>
<evidence type="ECO:0000313" key="4">
    <source>
        <dbReference type="Proteomes" id="UP001215151"/>
    </source>
</evidence>
<keyword evidence="4" id="KW-1185">Reference proteome</keyword>
<name>A0AAD7XDX5_9APHY</name>
<feature type="transmembrane region" description="Helical" evidence="2">
    <location>
        <begin position="585"/>
        <end position="605"/>
    </location>
</feature>
<evidence type="ECO:0008006" key="5">
    <source>
        <dbReference type="Google" id="ProtNLM"/>
    </source>
</evidence>
<feature type="region of interest" description="Disordered" evidence="1">
    <location>
        <begin position="257"/>
        <end position="295"/>
    </location>
</feature>
<proteinExistence type="predicted"/>
<gene>
    <name evidence="3" type="ORF">ONZ51_g3017</name>
</gene>
<evidence type="ECO:0000256" key="2">
    <source>
        <dbReference type="SAM" id="Phobius"/>
    </source>
</evidence>
<accession>A0AAD7XDX5</accession>
<keyword evidence="2" id="KW-0472">Membrane</keyword>
<sequence length="667" mass="77218">MQQGRQVVQHATLLKLPNELLEMIFDELIGDIGYVSLCVACKHLLTLAKHHLPKFYRWFQPEWAGCRLICLGEYTRTLDQLPERLLAPHERDKLRPEIENSHSVYWTLADIYHEPGSFQSYITTKWVKRIDEDHRNGVYGKSFPACYWGHQTDVMLFYTILSDKPYGYTPQPLPGGPEVLCNLQKREYVRKDGLSLPPCVTLAHALFVQTIWSPSEDLGIKCEDDDIRDRIKQGPWAGDSFCITTIETLPDIECVEEYSEGEEDEETDEEGVEDRDGGKEGGGEASGEGPPARREWTDVTAEVNAVLVYLFEQNKESLEDLDHTASCRIPGSEWAAVEIMGQYWQIVNIDRREWFQGRFDGELGEWFFEDHHDDLLEMFREKTEVALPQKMKKRLIDGRRVTQRAKLFMLPFEVLDLVLEELSSARDHALMYFAITCKDLLDIAEYRIIEFYKKSFLAWRDCRVICVGHYLDEDDELPAGVLTEAERAWIASEREWGNCYGIFMAHFTDQRQRKSYPPFSVPHGYTSVEQDSFQTDNNMVLELYEHEPVSVSSRADKEILCNISKREYVRDLALYDPEIPMCVTLAHALITLICWSSVVGYRLQYNIQAVRDMKRGRWAGDRFRIVTEGAFSNFEDGGWTDISEEVGVILRHLVKENPDRLKRAAQK</sequence>
<protein>
    <recommendedName>
        <fullName evidence="5">F-box domain-containing protein</fullName>
    </recommendedName>
</protein>
<evidence type="ECO:0000313" key="3">
    <source>
        <dbReference type="EMBL" id="KAJ8489290.1"/>
    </source>
</evidence>
<dbReference type="Proteomes" id="UP001215151">
    <property type="component" value="Unassembled WGS sequence"/>
</dbReference>
<evidence type="ECO:0000256" key="1">
    <source>
        <dbReference type="SAM" id="MobiDB-lite"/>
    </source>
</evidence>
<dbReference type="EMBL" id="JAPEVG010000051">
    <property type="protein sequence ID" value="KAJ8489290.1"/>
    <property type="molecule type" value="Genomic_DNA"/>
</dbReference>
<comment type="caution">
    <text evidence="3">The sequence shown here is derived from an EMBL/GenBank/DDBJ whole genome shotgun (WGS) entry which is preliminary data.</text>
</comment>